<accession>A0A7W3IVP2</accession>
<feature type="domain" description="NodB homology" evidence="1">
    <location>
        <begin position="69"/>
        <end position="254"/>
    </location>
</feature>
<gene>
    <name evidence="2" type="ORF">FHX74_003789</name>
</gene>
<dbReference type="InterPro" id="IPR011330">
    <property type="entry name" value="Glyco_hydro/deAcase_b/a-brl"/>
</dbReference>
<dbReference type="SUPFAM" id="SSF88713">
    <property type="entry name" value="Glycoside hydrolase/deacetylase"/>
    <property type="match status" value="1"/>
</dbReference>
<dbReference type="Proteomes" id="UP000523079">
    <property type="component" value="Unassembled WGS sequence"/>
</dbReference>
<dbReference type="CDD" id="cd10917">
    <property type="entry name" value="CE4_NodB_like_6s_7s"/>
    <property type="match status" value="1"/>
</dbReference>
<dbReference type="EMBL" id="JACGWT010000006">
    <property type="protein sequence ID" value="MBA8796148.1"/>
    <property type="molecule type" value="Genomic_DNA"/>
</dbReference>
<dbReference type="Gene3D" id="3.20.20.370">
    <property type="entry name" value="Glycoside hydrolase/deacetylase"/>
    <property type="match status" value="1"/>
</dbReference>
<evidence type="ECO:0000259" key="1">
    <source>
        <dbReference type="PROSITE" id="PS51677"/>
    </source>
</evidence>
<dbReference type="GO" id="GO:0005975">
    <property type="term" value="P:carbohydrate metabolic process"/>
    <property type="evidence" value="ECO:0007669"/>
    <property type="project" value="InterPro"/>
</dbReference>
<organism evidence="2 3">
    <name type="scientific">Microlunatus kandeliicorticis</name>
    <dbReference type="NCBI Taxonomy" id="1759536"/>
    <lineage>
        <taxon>Bacteria</taxon>
        <taxon>Bacillati</taxon>
        <taxon>Actinomycetota</taxon>
        <taxon>Actinomycetes</taxon>
        <taxon>Propionibacteriales</taxon>
        <taxon>Propionibacteriaceae</taxon>
        <taxon>Microlunatus</taxon>
    </lineage>
</organism>
<sequence>MTPPARGPAHRRRAGRRPSAVGLVALASGAVVAAGYRLAFAPQGSVFGDFPWRGPGLDRPTTEVSPEDRRIALTFDDGPNEPYTSRLLDVLGEHGARATFFQVGRCAERFPSATRRVVAEGHLLGNHSYHHEFTRYLREPRQQQEIARAQRTLQAVAGVTPALYRPPWLCHWPWVLGSVRGHGLRPVSGLFGHPLEVFQPAAAGMADSAHRLARPGRVLIFHDGFDARGGRRDQTVGAVAALLPRLRDEGYRFVTVAELLGVPGYQGSPGRAH</sequence>
<proteinExistence type="predicted"/>
<dbReference type="PANTHER" id="PTHR10587:SF137">
    <property type="entry name" value="4-DEOXY-4-FORMAMIDO-L-ARABINOSE-PHOSPHOUNDECAPRENOL DEFORMYLASE ARND-RELATED"/>
    <property type="match status" value="1"/>
</dbReference>
<name>A0A7W3IVP2_9ACTN</name>
<reference evidence="2 3" key="1">
    <citation type="submission" date="2020-07" db="EMBL/GenBank/DDBJ databases">
        <title>Sequencing the genomes of 1000 actinobacteria strains.</title>
        <authorList>
            <person name="Klenk H.-P."/>
        </authorList>
    </citation>
    <scope>NUCLEOTIDE SEQUENCE [LARGE SCALE GENOMIC DNA]</scope>
    <source>
        <strain evidence="2 3">DSM 100723</strain>
    </source>
</reference>
<dbReference type="PANTHER" id="PTHR10587">
    <property type="entry name" value="GLYCOSYL TRANSFERASE-RELATED"/>
    <property type="match status" value="1"/>
</dbReference>
<dbReference type="RefSeq" id="WP_220484162.1">
    <property type="nucleotide sequence ID" value="NZ_JACGWT010000006.1"/>
</dbReference>
<evidence type="ECO:0000313" key="2">
    <source>
        <dbReference type="EMBL" id="MBA8796148.1"/>
    </source>
</evidence>
<protein>
    <submittedName>
        <fullName evidence="2">Peptidoglycan/xylan/chitin deacetylase (PgdA/CDA1 family)</fullName>
    </submittedName>
</protein>
<comment type="caution">
    <text evidence="2">The sequence shown here is derived from an EMBL/GenBank/DDBJ whole genome shotgun (WGS) entry which is preliminary data.</text>
</comment>
<dbReference type="InterPro" id="IPR002509">
    <property type="entry name" value="NODB_dom"/>
</dbReference>
<keyword evidence="3" id="KW-1185">Reference proteome</keyword>
<dbReference type="AlphaFoldDB" id="A0A7W3IVP2"/>
<dbReference type="Pfam" id="PF01522">
    <property type="entry name" value="Polysacc_deac_1"/>
    <property type="match status" value="1"/>
</dbReference>
<evidence type="ECO:0000313" key="3">
    <source>
        <dbReference type="Proteomes" id="UP000523079"/>
    </source>
</evidence>
<dbReference type="PROSITE" id="PS51677">
    <property type="entry name" value="NODB"/>
    <property type="match status" value="1"/>
</dbReference>
<dbReference type="InterPro" id="IPR050248">
    <property type="entry name" value="Polysacc_deacetylase_ArnD"/>
</dbReference>
<dbReference type="GO" id="GO:0016810">
    <property type="term" value="F:hydrolase activity, acting on carbon-nitrogen (but not peptide) bonds"/>
    <property type="evidence" value="ECO:0007669"/>
    <property type="project" value="InterPro"/>
</dbReference>